<dbReference type="EMBL" id="JMCC02000053">
    <property type="protein sequence ID" value="KIG15460.1"/>
    <property type="molecule type" value="Genomic_DNA"/>
</dbReference>
<accession>A0A0C2D0T7</accession>
<reference evidence="2 3" key="1">
    <citation type="submission" date="2014-12" db="EMBL/GenBank/DDBJ databases">
        <title>Genome assembly of Enhygromyxa salina DSM 15201.</title>
        <authorList>
            <person name="Sharma G."/>
            <person name="Subramanian S."/>
        </authorList>
    </citation>
    <scope>NUCLEOTIDE SEQUENCE [LARGE SCALE GENOMIC DNA]</scope>
    <source>
        <strain evidence="2 3">DSM 15201</strain>
    </source>
</reference>
<proteinExistence type="predicted"/>
<organism evidence="2 3">
    <name type="scientific">Enhygromyxa salina</name>
    <dbReference type="NCBI Taxonomy" id="215803"/>
    <lineage>
        <taxon>Bacteria</taxon>
        <taxon>Pseudomonadati</taxon>
        <taxon>Myxococcota</taxon>
        <taxon>Polyangia</taxon>
        <taxon>Nannocystales</taxon>
        <taxon>Nannocystaceae</taxon>
        <taxon>Enhygromyxa</taxon>
    </lineage>
</organism>
<evidence type="ECO:0000256" key="1">
    <source>
        <dbReference type="SAM" id="MobiDB-lite"/>
    </source>
</evidence>
<protein>
    <submittedName>
        <fullName evidence="2">Uncharacterized protein</fullName>
    </submittedName>
</protein>
<comment type="caution">
    <text evidence="2">The sequence shown here is derived from an EMBL/GenBank/DDBJ whole genome shotgun (WGS) entry which is preliminary data.</text>
</comment>
<feature type="region of interest" description="Disordered" evidence="1">
    <location>
        <begin position="17"/>
        <end position="59"/>
    </location>
</feature>
<dbReference type="AlphaFoldDB" id="A0A0C2D0T7"/>
<dbReference type="Proteomes" id="UP000031599">
    <property type="component" value="Unassembled WGS sequence"/>
</dbReference>
<evidence type="ECO:0000313" key="3">
    <source>
        <dbReference type="Proteomes" id="UP000031599"/>
    </source>
</evidence>
<sequence>MGSVEWLTRSPARGAWKSFMPSRRQSKTQLADEDEVPPNGQTGAQILAGVPESFHTSLH</sequence>
<name>A0A0C2D0T7_9BACT</name>
<gene>
    <name evidence="2" type="ORF">DB30_05577</name>
</gene>
<evidence type="ECO:0000313" key="2">
    <source>
        <dbReference type="EMBL" id="KIG15460.1"/>
    </source>
</evidence>